<dbReference type="EMBL" id="BART01031173">
    <property type="protein sequence ID" value="GAH11488.1"/>
    <property type="molecule type" value="Genomic_DNA"/>
</dbReference>
<dbReference type="PANTHER" id="PTHR43284:SF1">
    <property type="entry name" value="ASPARAGINE SYNTHETASE"/>
    <property type="match status" value="1"/>
</dbReference>
<comment type="caution">
    <text evidence="2">The sequence shown here is derived from an EMBL/GenBank/DDBJ whole genome shotgun (WGS) entry which is preliminary data.</text>
</comment>
<evidence type="ECO:0000259" key="1">
    <source>
        <dbReference type="Pfam" id="PF00733"/>
    </source>
</evidence>
<dbReference type="Gene3D" id="3.40.50.620">
    <property type="entry name" value="HUPs"/>
    <property type="match status" value="1"/>
</dbReference>
<sequence length="257" mass="30686">HAMNSDLLFEVAGNLCTTVIFSGLGGDEGVTNNGSGYFNELISHGQHTKLRDNIKRIAYRRGSRSYWQLIKLYINYYAPWVLSLYKKDWRKATYRSFALQKSLARKYRMKRRFFYTKFPPGKPDVRAIQFFRLMYPNKSERIEETSLLAQQHGIEYRYPFLDVKLLEFFYSLPSEYKYKDGMGRYLFRKAMEEILPEKIRMRTDKGGNTIPNVFARVLKDEEIFREIIEEGRLKNHYHYVDYDKLDDMLDSFKKMGK</sequence>
<feature type="non-terminal residue" evidence="2">
    <location>
        <position position="1"/>
    </location>
</feature>
<dbReference type="GO" id="GO:0005829">
    <property type="term" value="C:cytosol"/>
    <property type="evidence" value="ECO:0007669"/>
    <property type="project" value="TreeGrafter"/>
</dbReference>
<dbReference type="InterPro" id="IPR001962">
    <property type="entry name" value="Asn_synthase"/>
</dbReference>
<reference evidence="2" key="1">
    <citation type="journal article" date="2014" name="Front. Microbiol.">
        <title>High frequency of phylogenetically diverse reductive dehalogenase-homologous genes in deep subseafloor sedimentary metagenomes.</title>
        <authorList>
            <person name="Kawai M."/>
            <person name="Futagami T."/>
            <person name="Toyoda A."/>
            <person name="Takaki Y."/>
            <person name="Nishi S."/>
            <person name="Hori S."/>
            <person name="Arai W."/>
            <person name="Tsubouchi T."/>
            <person name="Morono Y."/>
            <person name="Uchiyama I."/>
            <person name="Ito T."/>
            <person name="Fujiyama A."/>
            <person name="Inagaki F."/>
            <person name="Takami H."/>
        </authorList>
    </citation>
    <scope>NUCLEOTIDE SEQUENCE</scope>
    <source>
        <strain evidence="2">Expedition CK06-06</strain>
    </source>
</reference>
<dbReference type="AlphaFoldDB" id="X1ESA0"/>
<feature type="domain" description="Asparagine synthetase" evidence="1">
    <location>
        <begin position="8"/>
        <end position="252"/>
    </location>
</feature>
<gene>
    <name evidence="2" type="ORF">S01H4_54209</name>
</gene>
<dbReference type="Pfam" id="PF00733">
    <property type="entry name" value="Asn_synthase"/>
    <property type="match status" value="1"/>
</dbReference>
<dbReference type="InterPro" id="IPR014729">
    <property type="entry name" value="Rossmann-like_a/b/a_fold"/>
</dbReference>
<name>X1ESA0_9ZZZZ</name>
<proteinExistence type="predicted"/>
<evidence type="ECO:0000313" key="2">
    <source>
        <dbReference type="EMBL" id="GAH11488.1"/>
    </source>
</evidence>
<protein>
    <recommendedName>
        <fullName evidence="1">Asparagine synthetase domain-containing protein</fullName>
    </recommendedName>
</protein>
<dbReference type="GO" id="GO:0006529">
    <property type="term" value="P:asparagine biosynthetic process"/>
    <property type="evidence" value="ECO:0007669"/>
    <property type="project" value="InterPro"/>
</dbReference>
<accession>X1ESA0</accession>
<organism evidence="2">
    <name type="scientific">marine sediment metagenome</name>
    <dbReference type="NCBI Taxonomy" id="412755"/>
    <lineage>
        <taxon>unclassified sequences</taxon>
        <taxon>metagenomes</taxon>
        <taxon>ecological metagenomes</taxon>
    </lineage>
</organism>
<dbReference type="SUPFAM" id="SSF52402">
    <property type="entry name" value="Adenine nucleotide alpha hydrolases-like"/>
    <property type="match status" value="1"/>
</dbReference>
<dbReference type="GO" id="GO:0004066">
    <property type="term" value="F:asparagine synthase (glutamine-hydrolyzing) activity"/>
    <property type="evidence" value="ECO:0007669"/>
    <property type="project" value="InterPro"/>
</dbReference>
<dbReference type="PANTHER" id="PTHR43284">
    <property type="entry name" value="ASPARAGINE SYNTHETASE (GLUTAMINE-HYDROLYZING)"/>
    <property type="match status" value="1"/>
</dbReference>
<feature type="non-terminal residue" evidence="2">
    <location>
        <position position="257"/>
    </location>
</feature>
<dbReference type="InterPro" id="IPR051786">
    <property type="entry name" value="ASN_synthetase/amidase"/>
</dbReference>